<keyword evidence="11" id="KW-1185">Reference proteome</keyword>
<dbReference type="GO" id="GO:0005886">
    <property type="term" value="C:plasma membrane"/>
    <property type="evidence" value="ECO:0007669"/>
    <property type="project" value="UniProtKB-SubCell"/>
</dbReference>
<evidence type="ECO:0000256" key="5">
    <source>
        <dbReference type="ARBA" id="ARBA00022519"/>
    </source>
</evidence>
<evidence type="ECO:0000256" key="2">
    <source>
        <dbReference type="ARBA" id="ARBA00008358"/>
    </source>
</evidence>
<keyword evidence="6 9" id="KW-0812">Transmembrane</keyword>
<dbReference type="Gene3D" id="3.30.700.10">
    <property type="entry name" value="Glycoprotein, Type 4 Pilin"/>
    <property type="match status" value="1"/>
</dbReference>
<feature type="transmembrane region" description="Helical" evidence="9">
    <location>
        <begin position="12"/>
        <end position="33"/>
    </location>
</feature>
<dbReference type="PANTHER" id="PTHR38779:SF2">
    <property type="entry name" value="TYPE II SECRETION SYSTEM PROTEIN I-RELATED"/>
    <property type="match status" value="1"/>
</dbReference>
<evidence type="ECO:0000256" key="9">
    <source>
        <dbReference type="SAM" id="Phobius"/>
    </source>
</evidence>
<comment type="caution">
    <text evidence="10">The sequence shown here is derived from an EMBL/GenBank/DDBJ whole genome shotgun (WGS) entry which is preliminary data.</text>
</comment>
<dbReference type="NCBIfam" id="TIGR02532">
    <property type="entry name" value="IV_pilin_GFxxxE"/>
    <property type="match status" value="1"/>
</dbReference>
<dbReference type="EMBL" id="QORO01000003">
    <property type="protein sequence ID" value="RCK58411.1"/>
    <property type="molecule type" value="Genomic_DNA"/>
</dbReference>
<evidence type="ECO:0000256" key="4">
    <source>
        <dbReference type="ARBA" id="ARBA00022481"/>
    </source>
</evidence>
<organism evidence="10 11">
    <name type="scientific">Microbacterium sorbitolivorans</name>
    <dbReference type="NCBI Taxonomy" id="1867410"/>
    <lineage>
        <taxon>Bacteria</taxon>
        <taxon>Bacillati</taxon>
        <taxon>Actinomycetota</taxon>
        <taxon>Actinomycetes</taxon>
        <taxon>Micrococcales</taxon>
        <taxon>Microbacteriaceae</taxon>
        <taxon>Microbacterium</taxon>
    </lineage>
</organism>
<evidence type="ECO:0000256" key="3">
    <source>
        <dbReference type="ARBA" id="ARBA00022475"/>
    </source>
</evidence>
<dbReference type="GO" id="GO:0015627">
    <property type="term" value="C:type II protein secretion system complex"/>
    <property type="evidence" value="ECO:0007669"/>
    <property type="project" value="InterPro"/>
</dbReference>
<keyword evidence="8 9" id="KW-0472">Membrane</keyword>
<dbReference type="GO" id="GO:0015628">
    <property type="term" value="P:protein secretion by the type II secretion system"/>
    <property type="evidence" value="ECO:0007669"/>
    <property type="project" value="InterPro"/>
</dbReference>
<keyword evidence="5" id="KW-0997">Cell inner membrane</keyword>
<evidence type="ECO:0000256" key="7">
    <source>
        <dbReference type="ARBA" id="ARBA00022989"/>
    </source>
</evidence>
<evidence type="ECO:0000313" key="11">
    <source>
        <dbReference type="Proteomes" id="UP000253508"/>
    </source>
</evidence>
<dbReference type="PANTHER" id="PTHR38779">
    <property type="entry name" value="TYPE II SECRETION SYSTEM PROTEIN I-RELATED"/>
    <property type="match status" value="1"/>
</dbReference>
<dbReference type="SUPFAM" id="SSF54523">
    <property type="entry name" value="Pili subunits"/>
    <property type="match status" value="1"/>
</dbReference>
<keyword evidence="7 9" id="KW-1133">Transmembrane helix</keyword>
<comment type="subcellular location">
    <subcellularLocation>
        <location evidence="1">Cell inner membrane</location>
        <topology evidence="1">Single-pass membrane protein</topology>
    </subcellularLocation>
</comment>
<accession>A0A367Y053</accession>
<dbReference type="RefSeq" id="WP_114118015.1">
    <property type="nucleotide sequence ID" value="NZ_BMHU01000002.1"/>
</dbReference>
<dbReference type="Proteomes" id="UP000253508">
    <property type="component" value="Unassembled WGS sequence"/>
</dbReference>
<evidence type="ECO:0000256" key="6">
    <source>
        <dbReference type="ARBA" id="ARBA00022692"/>
    </source>
</evidence>
<evidence type="ECO:0000256" key="8">
    <source>
        <dbReference type="ARBA" id="ARBA00023136"/>
    </source>
</evidence>
<keyword evidence="4" id="KW-0488">Methylation</keyword>
<keyword evidence="3" id="KW-1003">Cell membrane</keyword>
<dbReference type="InterPro" id="IPR012902">
    <property type="entry name" value="N_methyl_site"/>
</dbReference>
<reference evidence="10 11" key="1">
    <citation type="submission" date="2018-07" db="EMBL/GenBank/DDBJ databases">
        <title>Microbacterium endoborsara sp. nov., a novel actinobacterium isolated from Borszczowia aralocaspica.</title>
        <authorList>
            <person name="An D."/>
        </authorList>
    </citation>
    <scope>NUCLEOTIDE SEQUENCE [LARGE SCALE GENOMIC DNA]</scope>
    <source>
        <strain evidence="10 11">C1.15228</strain>
    </source>
</reference>
<evidence type="ECO:0000313" key="10">
    <source>
        <dbReference type="EMBL" id="RCK58411.1"/>
    </source>
</evidence>
<comment type="similarity">
    <text evidence="2">Belongs to the GSP I family.</text>
</comment>
<dbReference type="PROSITE" id="PS00409">
    <property type="entry name" value="PROKAR_NTER_METHYL"/>
    <property type="match status" value="1"/>
</dbReference>
<sequence>MRFRDDEGFTLIEAVVSIAIFAIVATAATFAIVSSARAASATELRVAAGEIAQQQLDRVVLLGADPTPAPQSGTIASGDRDFEVVFAATPGYGTTCDGYRDVSVTVSTVASGDSRVTARLDTRVACPRGSLDGFDE</sequence>
<gene>
    <name evidence="10" type="ORF">DTO57_09580</name>
</gene>
<dbReference type="Pfam" id="PF07963">
    <property type="entry name" value="N_methyl"/>
    <property type="match status" value="1"/>
</dbReference>
<dbReference type="InterPro" id="IPR010052">
    <property type="entry name" value="T2SS_protein-GspI"/>
</dbReference>
<dbReference type="InterPro" id="IPR045584">
    <property type="entry name" value="Pilin-like"/>
</dbReference>
<protein>
    <submittedName>
        <fullName evidence="10">Type II secretion system protein</fullName>
    </submittedName>
</protein>
<proteinExistence type="inferred from homology"/>
<evidence type="ECO:0000256" key="1">
    <source>
        <dbReference type="ARBA" id="ARBA00004377"/>
    </source>
</evidence>
<dbReference type="AlphaFoldDB" id="A0A367Y053"/>
<name>A0A367Y053_9MICO</name>